<keyword evidence="2" id="KW-0472">Membrane</keyword>
<keyword evidence="4" id="KW-1185">Reference proteome</keyword>
<dbReference type="Proteomes" id="UP001458415">
    <property type="component" value="Unassembled WGS sequence"/>
</dbReference>
<proteinExistence type="predicted"/>
<feature type="transmembrane region" description="Helical" evidence="2">
    <location>
        <begin position="102"/>
        <end position="125"/>
    </location>
</feature>
<feature type="transmembrane region" description="Helical" evidence="2">
    <location>
        <begin position="12"/>
        <end position="37"/>
    </location>
</feature>
<evidence type="ECO:0000313" key="3">
    <source>
        <dbReference type="EMBL" id="MER6978998.1"/>
    </source>
</evidence>
<evidence type="ECO:0000256" key="1">
    <source>
        <dbReference type="SAM" id="MobiDB-lite"/>
    </source>
</evidence>
<feature type="transmembrane region" description="Helical" evidence="2">
    <location>
        <begin position="74"/>
        <end position="90"/>
    </location>
</feature>
<sequence>MRWGAQPHWARWVAVVYVIGFLEGTGAHAYFAATGGIHAYRDWPMPSQLLFHSLLVLDALAAAWIALVRPAGPVLGAAVIAADLTANWWGNWAGVVRHPLDYLQPVGLTPITLFGLFVFATAAPLRRSFRRADRHESRSSPPHEQPADGRDARGDGPLTDIAEAEDELRGFGGV</sequence>
<dbReference type="EMBL" id="JBEPCU010000304">
    <property type="protein sequence ID" value="MER6978998.1"/>
    <property type="molecule type" value="Genomic_DNA"/>
</dbReference>
<feature type="region of interest" description="Disordered" evidence="1">
    <location>
        <begin position="130"/>
        <end position="174"/>
    </location>
</feature>
<reference evidence="3 4" key="1">
    <citation type="submission" date="2024-06" db="EMBL/GenBank/DDBJ databases">
        <title>The Natural Products Discovery Center: Release of the First 8490 Sequenced Strains for Exploring Actinobacteria Biosynthetic Diversity.</title>
        <authorList>
            <person name="Kalkreuter E."/>
            <person name="Kautsar S.A."/>
            <person name="Yang D."/>
            <person name="Bader C.D."/>
            <person name="Teijaro C.N."/>
            <person name="Fluegel L."/>
            <person name="Davis C.M."/>
            <person name="Simpson J.R."/>
            <person name="Lauterbach L."/>
            <person name="Steele A.D."/>
            <person name="Gui C."/>
            <person name="Meng S."/>
            <person name="Li G."/>
            <person name="Viehrig K."/>
            <person name="Ye F."/>
            <person name="Su P."/>
            <person name="Kiefer A.F."/>
            <person name="Nichols A."/>
            <person name="Cepeda A.J."/>
            <person name="Yan W."/>
            <person name="Fan B."/>
            <person name="Jiang Y."/>
            <person name="Adhikari A."/>
            <person name="Zheng C.-J."/>
            <person name="Schuster L."/>
            <person name="Cowan T.M."/>
            <person name="Smanski M.J."/>
            <person name="Chevrette M.G."/>
            <person name="De Carvalho L.P.S."/>
            <person name="Shen B."/>
        </authorList>
    </citation>
    <scope>NUCLEOTIDE SEQUENCE [LARGE SCALE GENOMIC DNA]</scope>
    <source>
        <strain evidence="3 4">NPDC000634</strain>
    </source>
</reference>
<gene>
    <name evidence="3" type="ORF">ABT317_18855</name>
</gene>
<keyword evidence="2" id="KW-1133">Transmembrane helix</keyword>
<feature type="transmembrane region" description="Helical" evidence="2">
    <location>
        <begin position="49"/>
        <end position="67"/>
    </location>
</feature>
<feature type="compositionally biased region" description="Basic and acidic residues" evidence="1">
    <location>
        <begin position="145"/>
        <end position="154"/>
    </location>
</feature>
<keyword evidence="2" id="KW-0812">Transmembrane</keyword>
<name>A0ABV1W481_9ACTN</name>
<evidence type="ECO:0000313" key="4">
    <source>
        <dbReference type="Proteomes" id="UP001458415"/>
    </source>
</evidence>
<dbReference type="RefSeq" id="WP_208640827.1">
    <property type="nucleotide sequence ID" value="NZ_MUBM01000249.1"/>
</dbReference>
<comment type="caution">
    <text evidence="3">The sequence shown here is derived from an EMBL/GenBank/DDBJ whole genome shotgun (WGS) entry which is preliminary data.</text>
</comment>
<accession>A0ABV1W481</accession>
<evidence type="ECO:0000256" key="2">
    <source>
        <dbReference type="SAM" id="Phobius"/>
    </source>
</evidence>
<organism evidence="3 4">
    <name type="scientific">Streptomyces carpinensis</name>
    <dbReference type="NCBI Taxonomy" id="66369"/>
    <lineage>
        <taxon>Bacteria</taxon>
        <taxon>Bacillati</taxon>
        <taxon>Actinomycetota</taxon>
        <taxon>Actinomycetes</taxon>
        <taxon>Kitasatosporales</taxon>
        <taxon>Streptomycetaceae</taxon>
        <taxon>Streptomyces</taxon>
    </lineage>
</organism>
<protein>
    <submittedName>
        <fullName evidence="3">Uncharacterized protein</fullName>
    </submittedName>
</protein>